<evidence type="ECO:0000313" key="2">
    <source>
        <dbReference type="EMBL" id="OAE28761.1"/>
    </source>
</evidence>
<reference evidence="2" key="1">
    <citation type="submission" date="2016-03" db="EMBL/GenBank/DDBJ databases">
        <title>Mechanisms controlling the formation of the plant cell surface in tip-growing cells are functionally conserved among land plants.</title>
        <authorList>
            <person name="Honkanen S."/>
            <person name="Jones V.A."/>
            <person name="Morieri G."/>
            <person name="Champion C."/>
            <person name="Hetherington A.J."/>
            <person name="Kelly S."/>
            <person name="Saint-Marcoux D."/>
            <person name="Proust H."/>
            <person name="Prescott H."/>
            <person name="Dolan L."/>
        </authorList>
    </citation>
    <scope>NUCLEOTIDE SEQUENCE [LARGE SCALE GENOMIC DNA]</scope>
    <source>
        <tissue evidence="2">Whole gametophyte</tissue>
    </source>
</reference>
<comment type="caution">
    <text evidence="2">The sequence shown here is derived from an EMBL/GenBank/DDBJ whole genome shotgun (WGS) entry which is preliminary data.</text>
</comment>
<gene>
    <name evidence="2" type="ORF">AXG93_2446s1030</name>
</gene>
<evidence type="ECO:0000256" key="1">
    <source>
        <dbReference type="SAM" id="MobiDB-lite"/>
    </source>
</evidence>
<proteinExistence type="predicted"/>
<feature type="region of interest" description="Disordered" evidence="1">
    <location>
        <begin position="30"/>
        <end position="202"/>
    </location>
</feature>
<feature type="compositionally biased region" description="Basic and acidic residues" evidence="1">
    <location>
        <begin position="141"/>
        <end position="185"/>
    </location>
</feature>
<keyword evidence="3" id="KW-1185">Reference proteome</keyword>
<feature type="compositionally biased region" description="Basic and acidic residues" evidence="1">
    <location>
        <begin position="70"/>
        <end position="85"/>
    </location>
</feature>
<dbReference type="AlphaFoldDB" id="A0A176W811"/>
<sequence length="289" mass="31626">MTTSLPDIASGGGGWWYASTFIAARKHVSRASEASECPSRAGNATSDGSKFTPASIERDVDLAPQPPDRGPSEIGRRHSRFRDSVQDDNSVNLHRKAKSPTLRLRSLGQRNEPRTVMPSLDIVGGDFSSKKSEVLAATRLRSTEVRRTEQNRTEQDSRKQNRAEQNRTERNRVDLSSACERRGEEYQGPSPGPERHAMTQKAKSCPKAVLTQMRGEIITRAGGVWSSHFSGTSIAHVSIHVGSITFVHGLYEETRVHAGGPNPKGVGKLKWSQLKLASKRAGFVSMAIG</sequence>
<evidence type="ECO:0000313" key="3">
    <source>
        <dbReference type="Proteomes" id="UP000077202"/>
    </source>
</evidence>
<organism evidence="2 3">
    <name type="scientific">Marchantia polymorpha subsp. ruderalis</name>
    <dbReference type="NCBI Taxonomy" id="1480154"/>
    <lineage>
        <taxon>Eukaryota</taxon>
        <taxon>Viridiplantae</taxon>
        <taxon>Streptophyta</taxon>
        <taxon>Embryophyta</taxon>
        <taxon>Marchantiophyta</taxon>
        <taxon>Marchantiopsida</taxon>
        <taxon>Marchantiidae</taxon>
        <taxon>Marchantiales</taxon>
        <taxon>Marchantiaceae</taxon>
        <taxon>Marchantia</taxon>
    </lineage>
</organism>
<accession>A0A176W811</accession>
<name>A0A176W811_MARPO</name>
<dbReference type="EMBL" id="LVLJ01001671">
    <property type="protein sequence ID" value="OAE28761.1"/>
    <property type="molecule type" value="Genomic_DNA"/>
</dbReference>
<protein>
    <submittedName>
        <fullName evidence="2">Uncharacterized protein</fullName>
    </submittedName>
</protein>
<dbReference type="Proteomes" id="UP000077202">
    <property type="component" value="Unassembled WGS sequence"/>
</dbReference>